<dbReference type="PRINTS" id="PR00385">
    <property type="entry name" value="P450"/>
</dbReference>
<proteinExistence type="inferred from homology"/>
<dbReference type="Proteomes" id="UP001345219">
    <property type="component" value="Chromosome 19"/>
</dbReference>
<comment type="caution">
    <text evidence="15">The sequence shown here is derived from an EMBL/GenBank/DDBJ whole genome shotgun (WGS) entry which is preliminary data.</text>
</comment>
<sequence>METWFIIVTTLSIAFLVRPFLRHLSAASGPRIPPGPLVLPIIGSLVWLRKSFFDIELIIRSLHAKHGPMVALHVGSRPMIFVSSRSLAHEALIQNGAVFADRPPAPPTSRIVSCDQHNISSAFYGPTWRTLRRNLTAEILYPSRIKSFSQARKWVLGILLDRLASAGPATAVQAVDHFQYAMFGLLALMCFGDRLDERQIKEVEAAQRALLLSGRRLSVINFWPRVGKILFRRRWEEFEKKRRHESEVLIPLIRARSEARSKNNSRTDNVVCYVDTLLNLELQEEGGKRKLTEAEIVTNCSEFLNGGTDTTATALEWIMANIVKHPAIQERLYEEIREAVGRDAADVEEEDLQRLPYLKAVVLEGLRRHPPGHFVLPHAVSEDTELGGFRVPKQGSLNFMVADMGWDPAVWEDPMEFRPERFLASGGAAEAFDITGTREIKMMPFGAGRRMCPGYALALLHLEYYVANLVWAFEWKAAKGEEVDLSEKQEFTVVMKNPLQAVVSWRLK</sequence>
<keyword evidence="7" id="KW-1133">Transmembrane helix</keyword>
<evidence type="ECO:0000256" key="10">
    <source>
        <dbReference type="ARBA" id="ARBA00023033"/>
    </source>
</evidence>
<comment type="subcellular location">
    <subcellularLocation>
        <location evidence="2">Membrane</location>
        <topology evidence="2">Single-pass membrane protein</topology>
    </subcellularLocation>
</comment>
<dbReference type="FunFam" id="1.10.630.10:FF:000012">
    <property type="entry name" value="Cytochrome P450 family protein"/>
    <property type="match status" value="1"/>
</dbReference>
<evidence type="ECO:0000256" key="6">
    <source>
        <dbReference type="ARBA" id="ARBA00022723"/>
    </source>
</evidence>
<gene>
    <name evidence="15" type="ORF">SAY87_025185</name>
</gene>
<keyword evidence="5" id="KW-0812">Transmembrane</keyword>
<keyword evidence="10 13" id="KW-0503">Monooxygenase</keyword>
<evidence type="ECO:0000313" key="15">
    <source>
        <dbReference type="EMBL" id="KAK4741597.1"/>
    </source>
</evidence>
<keyword evidence="14" id="KW-0732">Signal</keyword>
<comment type="cofactor">
    <cofactor evidence="1 12">
        <name>heme</name>
        <dbReference type="ChEBI" id="CHEBI:30413"/>
    </cofactor>
</comment>
<feature type="binding site" description="axial binding residue" evidence="12">
    <location>
        <position position="452"/>
    </location>
    <ligand>
        <name>heme</name>
        <dbReference type="ChEBI" id="CHEBI:30413"/>
    </ligand>
    <ligandPart>
        <name>Fe</name>
        <dbReference type="ChEBI" id="CHEBI:18248"/>
    </ligandPart>
</feature>
<reference evidence="15 16" key="1">
    <citation type="journal article" date="2023" name="Hortic Res">
        <title>Pangenome of water caltrop reveals structural variations and asymmetric subgenome divergence after allopolyploidization.</title>
        <authorList>
            <person name="Zhang X."/>
            <person name="Chen Y."/>
            <person name="Wang L."/>
            <person name="Yuan Y."/>
            <person name="Fang M."/>
            <person name="Shi L."/>
            <person name="Lu R."/>
            <person name="Comes H.P."/>
            <person name="Ma Y."/>
            <person name="Chen Y."/>
            <person name="Huang G."/>
            <person name="Zhou Y."/>
            <person name="Zheng Z."/>
            <person name="Qiu Y."/>
        </authorList>
    </citation>
    <scope>NUCLEOTIDE SEQUENCE [LARGE SCALE GENOMIC DNA]</scope>
    <source>
        <tissue evidence="15">Roots</tissue>
    </source>
</reference>
<evidence type="ECO:0008006" key="17">
    <source>
        <dbReference type="Google" id="ProtNLM"/>
    </source>
</evidence>
<keyword evidence="8 13" id="KW-0560">Oxidoreductase</keyword>
<feature type="chain" id="PRO_5042825528" description="Cytochrome P450" evidence="14">
    <location>
        <begin position="20"/>
        <end position="508"/>
    </location>
</feature>
<dbReference type="EMBL" id="JAXIOK010000024">
    <property type="protein sequence ID" value="KAK4741597.1"/>
    <property type="molecule type" value="Genomic_DNA"/>
</dbReference>
<keyword evidence="4 12" id="KW-0349">Heme</keyword>
<evidence type="ECO:0000256" key="1">
    <source>
        <dbReference type="ARBA" id="ARBA00001971"/>
    </source>
</evidence>
<evidence type="ECO:0000256" key="9">
    <source>
        <dbReference type="ARBA" id="ARBA00023004"/>
    </source>
</evidence>
<keyword evidence="6 12" id="KW-0479">Metal-binding</keyword>
<dbReference type="GO" id="GO:0016020">
    <property type="term" value="C:membrane"/>
    <property type="evidence" value="ECO:0007669"/>
    <property type="project" value="UniProtKB-SubCell"/>
</dbReference>
<dbReference type="PRINTS" id="PR00463">
    <property type="entry name" value="EP450I"/>
</dbReference>
<dbReference type="InterPro" id="IPR051103">
    <property type="entry name" value="Plant_metabolite_P450s"/>
</dbReference>
<protein>
    <recommendedName>
        <fullName evidence="17">Cytochrome P450</fullName>
    </recommendedName>
</protein>
<evidence type="ECO:0000313" key="16">
    <source>
        <dbReference type="Proteomes" id="UP001345219"/>
    </source>
</evidence>
<evidence type="ECO:0000256" key="13">
    <source>
        <dbReference type="RuleBase" id="RU000461"/>
    </source>
</evidence>
<dbReference type="GO" id="GO:0016709">
    <property type="term" value="F:oxidoreductase activity, acting on paired donors, with incorporation or reduction of molecular oxygen, NAD(P)H as one donor, and incorporation of one atom of oxygen"/>
    <property type="evidence" value="ECO:0007669"/>
    <property type="project" value="TreeGrafter"/>
</dbReference>
<evidence type="ECO:0000256" key="7">
    <source>
        <dbReference type="ARBA" id="ARBA00022989"/>
    </source>
</evidence>
<dbReference type="AlphaFoldDB" id="A0AAN7GSA5"/>
<evidence type="ECO:0000256" key="2">
    <source>
        <dbReference type="ARBA" id="ARBA00004167"/>
    </source>
</evidence>
<comment type="similarity">
    <text evidence="3 13">Belongs to the cytochrome P450 family.</text>
</comment>
<dbReference type="SUPFAM" id="SSF48264">
    <property type="entry name" value="Cytochrome P450"/>
    <property type="match status" value="1"/>
</dbReference>
<dbReference type="InterPro" id="IPR036396">
    <property type="entry name" value="Cyt_P450_sf"/>
</dbReference>
<evidence type="ECO:0000256" key="3">
    <source>
        <dbReference type="ARBA" id="ARBA00010617"/>
    </source>
</evidence>
<dbReference type="Gene3D" id="1.10.630.10">
    <property type="entry name" value="Cytochrome P450"/>
    <property type="match status" value="1"/>
</dbReference>
<organism evidence="15 16">
    <name type="scientific">Trapa incisa</name>
    <dbReference type="NCBI Taxonomy" id="236973"/>
    <lineage>
        <taxon>Eukaryota</taxon>
        <taxon>Viridiplantae</taxon>
        <taxon>Streptophyta</taxon>
        <taxon>Embryophyta</taxon>
        <taxon>Tracheophyta</taxon>
        <taxon>Spermatophyta</taxon>
        <taxon>Magnoliopsida</taxon>
        <taxon>eudicotyledons</taxon>
        <taxon>Gunneridae</taxon>
        <taxon>Pentapetalae</taxon>
        <taxon>rosids</taxon>
        <taxon>malvids</taxon>
        <taxon>Myrtales</taxon>
        <taxon>Lythraceae</taxon>
        <taxon>Trapa</taxon>
    </lineage>
</organism>
<evidence type="ECO:0000256" key="11">
    <source>
        <dbReference type="ARBA" id="ARBA00023136"/>
    </source>
</evidence>
<evidence type="ECO:0000256" key="4">
    <source>
        <dbReference type="ARBA" id="ARBA00022617"/>
    </source>
</evidence>
<dbReference type="InterPro" id="IPR001128">
    <property type="entry name" value="Cyt_P450"/>
</dbReference>
<dbReference type="Pfam" id="PF00067">
    <property type="entry name" value="p450"/>
    <property type="match status" value="1"/>
</dbReference>
<dbReference type="InterPro" id="IPR017972">
    <property type="entry name" value="Cyt_P450_CS"/>
</dbReference>
<feature type="signal peptide" evidence="14">
    <location>
        <begin position="1"/>
        <end position="19"/>
    </location>
</feature>
<name>A0AAN7GSA5_9MYRT</name>
<dbReference type="GO" id="GO:0020037">
    <property type="term" value="F:heme binding"/>
    <property type="evidence" value="ECO:0007669"/>
    <property type="project" value="InterPro"/>
</dbReference>
<dbReference type="GO" id="GO:0005506">
    <property type="term" value="F:iron ion binding"/>
    <property type="evidence" value="ECO:0007669"/>
    <property type="project" value="InterPro"/>
</dbReference>
<dbReference type="PANTHER" id="PTHR24298:SF800">
    <property type="entry name" value="CYTOCHROME P450 89A2-RELATED"/>
    <property type="match status" value="1"/>
</dbReference>
<evidence type="ECO:0000256" key="14">
    <source>
        <dbReference type="SAM" id="SignalP"/>
    </source>
</evidence>
<evidence type="ECO:0000256" key="12">
    <source>
        <dbReference type="PIRSR" id="PIRSR602401-1"/>
    </source>
</evidence>
<dbReference type="PROSITE" id="PS00086">
    <property type="entry name" value="CYTOCHROME_P450"/>
    <property type="match status" value="1"/>
</dbReference>
<accession>A0AAN7GSA5</accession>
<keyword evidence="9 12" id="KW-0408">Iron</keyword>
<dbReference type="PANTHER" id="PTHR24298">
    <property type="entry name" value="FLAVONOID 3'-MONOOXYGENASE-RELATED"/>
    <property type="match status" value="1"/>
</dbReference>
<evidence type="ECO:0000256" key="5">
    <source>
        <dbReference type="ARBA" id="ARBA00022692"/>
    </source>
</evidence>
<keyword evidence="16" id="KW-1185">Reference proteome</keyword>
<dbReference type="CDD" id="cd11075">
    <property type="entry name" value="CYP77_89"/>
    <property type="match status" value="1"/>
</dbReference>
<evidence type="ECO:0000256" key="8">
    <source>
        <dbReference type="ARBA" id="ARBA00023002"/>
    </source>
</evidence>
<keyword evidence="11" id="KW-0472">Membrane</keyword>
<dbReference type="InterPro" id="IPR002401">
    <property type="entry name" value="Cyt_P450_E_grp-I"/>
</dbReference>